<dbReference type="InterPro" id="IPR047137">
    <property type="entry name" value="ORF3"/>
</dbReference>
<accession>A0ABW5M2S3</accession>
<comment type="caution">
    <text evidence="5">The sequence shown here is derived from an EMBL/GenBank/DDBJ whole genome shotgun (WGS) entry which is preliminary data.</text>
</comment>
<dbReference type="Pfam" id="PF03364">
    <property type="entry name" value="Polyketide_cyc"/>
    <property type="match status" value="1"/>
</dbReference>
<evidence type="ECO:0000259" key="3">
    <source>
        <dbReference type="Pfam" id="PF03364"/>
    </source>
</evidence>
<dbReference type="RefSeq" id="WP_381522767.1">
    <property type="nucleotide sequence ID" value="NZ_JBHULN010000006.1"/>
</dbReference>
<feature type="region of interest" description="Disordered" evidence="2">
    <location>
        <begin position="245"/>
        <end position="286"/>
    </location>
</feature>
<dbReference type="PANTHER" id="PTHR33824:SF7">
    <property type="entry name" value="POLYKETIDE CYCLASE_DEHYDRASE AND LIPID TRANSPORT SUPERFAMILY PROTEIN"/>
    <property type="match status" value="1"/>
</dbReference>
<protein>
    <submittedName>
        <fullName evidence="5">SRPBCC family protein</fullName>
    </submittedName>
</protein>
<feature type="domain" description="Inner membrane protein YgaP-like transmembrane" evidence="4">
    <location>
        <begin position="28"/>
        <end position="88"/>
    </location>
</feature>
<organism evidence="5 6">
    <name type="scientific">Spirosoma soli</name>
    <dbReference type="NCBI Taxonomy" id="1770529"/>
    <lineage>
        <taxon>Bacteria</taxon>
        <taxon>Pseudomonadati</taxon>
        <taxon>Bacteroidota</taxon>
        <taxon>Cytophagia</taxon>
        <taxon>Cytophagales</taxon>
        <taxon>Cytophagaceae</taxon>
        <taxon>Spirosoma</taxon>
    </lineage>
</organism>
<evidence type="ECO:0000256" key="1">
    <source>
        <dbReference type="ARBA" id="ARBA00008918"/>
    </source>
</evidence>
<dbReference type="CDD" id="cd07817">
    <property type="entry name" value="SRPBCC_8"/>
    <property type="match status" value="1"/>
</dbReference>
<evidence type="ECO:0000259" key="4">
    <source>
        <dbReference type="Pfam" id="PF11127"/>
    </source>
</evidence>
<reference evidence="6" key="1">
    <citation type="journal article" date="2019" name="Int. J. Syst. Evol. Microbiol.">
        <title>The Global Catalogue of Microorganisms (GCM) 10K type strain sequencing project: providing services to taxonomists for standard genome sequencing and annotation.</title>
        <authorList>
            <consortium name="The Broad Institute Genomics Platform"/>
            <consortium name="The Broad Institute Genome Sequencing Center for Infectious Disease"/>
            <person name="Wu L."/>
            <person name="Ma J."/>
        </authorList>
    </citation>
    <scope>NUCLEOTIDE SEQUENCE [LARGE SCALE GENOMIC DNA]</scope>
    <source>
        <strain evidence="6">KCTC 42805</strain>
    </source>
</reference>
<dbReference type="Gene3D" id="3.30.530.20">
    <property type="match status" value="1"/>
</dbReference>
<dbReference type="SUPFAM" id="SSF55961">
    <property type="entry name" value="Bet v1-like"/>
    <property type="match status" value="1"/>
</dbReference>
<dbReference type="InterPro" id="IPR005031">
    <property type="entry name" value="COQ10_START"/>
</dbReference>
<keyword evidence="6" id="KW-1185">Reference proteome</keyword>
<sequence>MAHTSDLAKSGVLDIAPVDPIPSGSSRINVGANERYLSVGGGALLTTIGLRRGGLGGLLLAALGGALVYRGASGYCPVNNAIGRDTSEDKTETDVIEISKSVTINKPREEVYQFWRKLENLPQFMRHLETVTQQDDRRSHWVARLDSENRLAKALPKVEWDAEIVEEEENSRLVWRSVPGATVDNSGEVRFVDAPGNRGTEVHATILYRAPEGIVGEAVMKLLNPAFKQMIKEDIRRFKRLMETGEIPTNEGPSGRQPETINPALRQSSPESSSNQSEPTYESAVL</sequence>
<dbReference type="InterPro" id="IPR021309">
    <property type="entry name" value="YgaP-like_TM"/>
</dbReference>
<dbReference type="EMBL" id="JBHULN010000006">
    <property type="protein sequence ID" value="MFD2571328.1"/>
    <property type="molecule type" value="Genomic_DNA"/>
</dbReference>
<comment type="similarity">
    <text evidence="1">Belongs to the ribosome association toxin RatA family.</text>
</comment>
<dbReference type="Pfam" id="PF11127">
    <property type="entry name" value="YgaP-like_TM"/>
    <property type="match status" value="1"/>
</dbReference>
<name>A0ABW5M2S3_9BACT</name>
<gene>
    <name evidence="5" type="ORF">ACFSUS_11835</name>
</gene>
<evidence type="ECO:0000313" key="5">
    <source>
        <dbReference type="EMBL" id="MFD2571328.1"/>
    </source>
</evidence>
<feature type="domain" description="Coenzyme Q-binding protein COQ10 START" evidence="3">
    <location>
        <begin position="104"/>
        <end position="232"/>
    </location>
</feature>
<dbReference type="Proteomes" id="UP001597469">
    <property type="component" value="Unassembled WGS sequence"/>
</dbReference>
<evidence type="ECO:0000256" key="2">
    <source>
        <dbReference type="SAM" id="MobiDB-lite"/>
    </source>
</evidence>
<evidence type="ECO:0000313" key="6">
    <source>
        <dbReference type="Proteomes" id="UP001597469"/>
    </source>
</evidence>
<proteinExistence type="inferred from homology"/>
<dbReference type="PANTHER" id="PTHR33824">
    <property type="entry name" value="POLYKETIDE CYCLASE/DEHYDRASE AND LIPID TRANSPORT SUPERFAMILY PROTEIN"/>
    <property type="match status" value="1"/>
</dbReference>
<feature type="compositionally biased region" description="Low complexity" evidence="2">
    <location>
        <begin position="267"/>
        <end position="279"/>
    </location>
</feature>
<dbReference type="InterPro" id="IPR023393">
    <property type="entry name" value="START-like_dom_sf"/>
</dbReference>